<protein>
    <submittedName>
        <fullName evidence="1">Uncharacterized protein</fullName>
    </submittedName>
</protein>
<accession>A0A2H5BSS7</accession>
<geneLocation type="plasmid" evidence="1">
    <name>pDH4C</name>
</geneLocation>
<keyword evidence="1" id="KW-0614">Plasmid</keyword>
<dbReference type="InterPro" id="IPR029063">
    <property type="entry name" value="SAM-dependent_MTases_sf"/>
</dbReference>
<name>A0A2H5BSS7_DEBHN</name>
<dbReference type="SUPFAM" id="SSF56091">
    <property type="entry name" value="DNA ligase/mRNA capping enzyme, catalytic domain"/>
    <property type="match status" value="1"/>
</dbReference>
<reference evidence="1" key="1">
    <citation type="submission" date="2017-08" db="EMBL/GenBank/DDBJ databases">
        <title>Characterization of pDH4A/B/C linear plasmid system of Debaryomyces hansenii yeast.</title>
        <authorList>
            <person name="Polomska X."/>
            <person name="Neuveglise C."/>
        </authorList>
    </citation>
    <scope>NUCLEOTIDE SEQUENCE</scope>
    <source>
        <strain evidence="1">4e</strain>
        <plasmid evidence="1">pDH4C</plasmid>
    </source>
</reference>
<sequence>MFHRLAKLSKELESEYVNIELEARFKIQKPIKFEPDFERIITYLRSTMYPSIIFRKSKDYYLESKEIVEKVKLKDINVVLSVEQSFIQSDVKFPLIEVNKRKIYRKRISEDPIVEITKCGYEFNLEIEFNINNWFKVESIIKEWKSPYWPSVKPMEISSTNLAKKLSYYNEWCISVKADGEHILIYENESEKVLLHDNGFISDIEGKEKENIVPKNIYEAEIMENKNILIFDCLMYNYKNIMKLNYVERRKYIDPIQKKDVMLFNSVYAIKSILYEPHNFKSDGYIITNIKNRNLVYKSKFKNTVDLRFKNGYLLLENEKISDRVPKISDYEFKEDSIYEFDMDMNLIRERKDKTIANYKFPYDDNPIYKIVYGIGVPSLRCFHNKIKITLLSLLPKTSLLDIGSGKGGDINKWYNLNFNKIYAVDPILDLREHSKNVIEIRDYVENVPESLEYDSVSILFVPWHDSYFKIINKSKNLILACMSDPVNYDCESFKCNIDSNIINLNIPFSSTSENVTETKISYKNVINNLKLSGWKHEEIKYKMEYGTLDERKLANMYSYHYMKR</sequence>
<dbReference type="Gene3D" id="3.40.50.150">
    <property type="entry name" value="Vaccinia Virus protein VP39"/>
    <property type="match status" value="1"/>
</dbReference>
<proteinExistence type="predicted"/>
<organism evidence="1">
    <name type="scientific">Debaryomyces hansenii</name>
    <name type="common">Yeast</name>
    <name type="synonym">Torulaspora hansenii</name>
    <dbReference type="NCBI Taxonomy" id="4959"/>
    <lineage>
        <taxon>Eukaryota</taxon>
        <taxon>Fungi</taxon>
        <taxon>Dikarya</taxon>
        <taxon>Ascomycota</taxon>
        <taxon>Saccharomycotina</taxon>
        <taxon>Pichiomycetes</taxon>
        <taxon>Debaryomycetaceae</taxon>
        <taxon>Debaryomyces</taxon>
    </lineage>
</organism>
<dbReference type="SUPFAM" id="SSF53335">
    <property type="entry name" value="S-adenosyl-L-methionine-dependent methyltransferases"/>
    <property type="match status" value="1"/>
</dbReference>
<dbReference type="AlphaFoldDB" id="A0A2H5BSS7"/>
<dbReference type="EMBL" id="MF795093">
    <property type="protein sequence ID" value="AUG89705.1"/>
    <property type="molecule type" value="Genomic_DNA"/>
</dbReference>
<dbReference type="Gene3D" id="3.30.470.30">
    <property type="entry name" value="DNA ligase/mRNA capping enzyme"/>
    <property type="match status" value="1"/>
</dbReference>
<evidence type="ECO:0000313" key="1">
    <source>
        <dbReference type="EMBL" id="AUG89705.1"/>
    </source>
</evidence>